<dbReference type="AlphaFoldDB" id="A0AB32XB54"/>
<proteinExistence type="predicted"/>
<name>A0AB32XB54_MYCFM</name>
<reference evidence="1 2" key="1">
    <citation type="journal article" date="2011" name="J. Bacteriol.">
        <title>Genome sequence of the repetitive-sequence-rich Mycoplasma fermentans strain M64.</title>
        <authorList>
            <person name="Shu H.W."/>
            <person name="Liu T.T."/>
            <person name="Chang H.Y."/>
            <person name="Liu Y.M."/>
            <person name="Wu K.M."/>
            <person name="Shu H.Y."/>
            <person name="Tsai S.F."/>
            <person name="Hsiao K.J."/>
            <person name="Hu W.S."/>
            <person name="Ng W.V."/>
        </authorList>
    </citation>
    <scope>NUCLEOTIDE SEQUENCE [LARGE SCALE GENOMIC DNA]</scope>
    <source>
        <strain evidence="1 2">M64</strain>
    </source>
</reference>
<evidence type="ECO:0000313" key="2">
    <source>
        <dbReference type="Proteomes" id="UP000007473"/>
    </source>
</evidence>
<evidence type="ECO:0000313" key="1">
    <source>
        <dbReference type="EMBL" id="ADV34368.1"/>
    </source>
</evidence>
<organism evidence="1 2">
    <name type="scientific">Mycoplasmopsis fermentans (strain M64)</name>
    <name type="common">Mycoplasma fermentans</name>
    <dbReference type="NCBI Taxonomy" id="943945"/>
    <lineage>
        <taxon>Bacteria</taxon>
        <taxon>Bacillati</taxon>
        <taxon>Mycoplasmatota</taxon>
        <taxon>Mycoplasmoidales</taxon>
        <taxon>Metamycoplasmataceae</taxon>
        <taxon>Mycoplasmopsis</taxon>
    </lineage>
</organism>
<dbReference type="KEGG" id="mfm:MfeM64YM_0365"/>
<dbReference type="Proteomes" id="UP000007473">
    <property type="component" value="Chromosome"/>
</dbReference>
<accession>A0AB32XB54</accession>
<protein>
    <submittedName>
        <fullName evidence="1">Uncharacterized protein</fullName>
    </submittedName>
</protein>
<dbReference type="RefSeq" id="WP_013354585.1">
    <property type="nucleotide sequence ID" value="NC_014921.1"/>
</dbReference>
<gene>
    <name evidence="1" type="ordered locus">MfeM64YM_0365</name>
</gene>
<dbReference type="EMBL" id="CP002458">
    <property type="protein sequence ID" value="ADV34368.1"/>
    <property type="molecule type" value="Genomic_DNA"/>
</dbReference>
<sequence length="110" mass="12803">MFSIVANDKFLGLAESAKKFKYVLQDLKNKGATNYECVERNILKTVFNSKKTQIFLYQENNNLRAENIVNFNLKYFSNSVKNELNDSLLSNDDLIKLSLKKLMLKLPKYL</sequence>